<dbReference type="InterPro" id="IPR036244">
    <property type="entry name" value="TipA-like_antibiotic-bd"/>
</dbReference>
<dbReference type="InterPro" id="IPR009061">
    <property type="entry name" value="DNA-bd_dom_put_sf"/>
</dbReference>
<sequence>MAKQTWTVGEVAALTRVSVRTLHHYDALGLLRPHARTESGYRLYTPADLARLGRILAWRELGLGLGEIAALLEAGPDAERAALHAHAGALSLRLRRTQAQLDAVLNLLEGESRMKTEDMKTLFDGFEPAQYEEEAEQRWGDSDAYRQSRERTRRYSKADWERIKAEGETLNARYLALMDAGAAPDSEEARAAAEAHRAYFSRWFYDASAEMMAGLAQMWVEDGRFTRNIDRARPGLAAYQSAAVLAWASSQGAGQDT</sequence>
<evidence type="ECO:0000256" key="2">
    <source>
        <dbReference type="ARBA" id="ARBA00023125"/>
    </source>
</evidence>
<dbReference type="InterPro" id="IPR047057">
    <property type="entry name" value="MerR_fam"/>
</dbReference>
<dbReference type="PANTHER" id="PTHR30204">
    <property type="entry name" value="REDOX-CYCLING DRUG-SENSING TRANSCRIPTIONAL ACTIVATOR SOXR"/>
    <property type="match status" value="1"/>
</dbReference>
<dbReference type="SMART" id="SM00422">
    <property type="entry name" value="HTH_MERR"/>
    <property type="match status" value="1"/>
</dbReference>
<dbReference type="GO" id="GO:0003700">
    <property type="term" value="F:DNA-binding transcription factor activity"/>
    <property type="evidence" value="ECO:0007669"/>
    <property type="project" value="InterPro"/>
</dbReference>
<dbReference type="SUPFAM" id="SSF89082">
    <property type="entry name" value="Antibiotic binding domain of TipA-like multidrug resistance regulators"/>
    <property type="match status" value="1"/>
</dbReference>
<dbReference type="InterPro" id="IPR012925">
    <property type="entry name" value="TipAS_dom"/>
</dbReference>
<reference evidence="7" key="1">
    <citation type="submission" date="2016-10" db="EMBL/GenBank/DDBJ databases">
        <authorList>
            <person name="Varghese N."/>
            <person name="Submissions S."/>
        </authorList>
    </citation>
    <scope>NUCLEOTIDE SEQUENCE [LARGE SCALE GENOMIC DNA]</scope>
    <source>
        <strain evidence="7">CGMCC 1.10218</strain>
    </source>
</reference>
<dbReference type="SUPFAM" id="SSF46955">
    <property type="entry name" value="Putative DNA-binding domain"/>
    <property type="match status" value="1"/>
</dbReference>
<name>A0A1H6S7P0_9DEIO</name>
<evidence type="ECO:0000259" key="5">
    <source>
        <dbReference type="PROSITE" id="PS50937"/>
    </source>
</evidence>
<dbReference type="InterPro" id="IPR000551">
    <property type="entry name" value="MerR-type_HTH_dom"/>
</dbReference>
<dbReference type="RefSeq" id="WP_092262633.1">
    <property type="nucleotide sequence ID" value="NZ_FNZA01000001.1"/>
</dbReference>
<keyword evidence="1" id="KW-0805">Transcription regulation</keyword>
<keyword evidence="2 6" id="KW-0238">DNA-binding</keyword>
<evidence type="ECO:0000256" key="4">
    <source>
        <dbReference type="ARBA" id="ARBA00023163"/>
    </source>
</evidence>
<evidence type="ECO:0000313" key="7">
    <source>
        <dbReference type="Proteomes" id="UP000199223"/>
    </source>
</evidence>
<dbReference type="CDD" id="cd01106">
    <property type="entry name" value="HTH_TipAL-Mta"/>
    <property type="match status" value="1"/>
</dbReference>
<dbReference type="PROSITE" id="PS00552">
    <property type="entry name" value="HTH_MERR_1"/>
    <property type="match status" value="1"/>
</dbReference>
<dbReference type="GO" id="GO:0003677">
    <property type="term" value="F:DNA binding"/>
    <property type="evidence" value="ECO:0007669"/>
    <property type="project" value="UniProtKB-KW"/>
</dbReference>
<feature type="domain" description="HTH merR-type" evidence="5">
    <location>
        <begin position="5"/>
        <end position="74"/>
    </location>
</feature>
<dbReference type="EMBL" id="FNZA01000001">
    <property type="protein sequence ID" value="SEI64053.1"/>
    <property type="molecule type" value="Genomic_DNA"/>
</dbReference>
<accession>A0A1H6S7P0</accession>
<evidence type="ECO:0000256" key="1">
    <source>
        <dbReference type="ARBA" id="ARBA00023015"/>
    </source>
</evidence>
<dbReference type="PROSITE" id="PS50937">
    <property type="entry name" value="HTH_MERR_2"/>
    <property type="match status" value="1"/>
</dbReference>
<keyword evidence="4" id="KW-0804">Transcription</keyword>
<dbReference type="OrthoDB" id="9814833at2"/>
<keyword evidence="3" id="KW-0010">Activator</keyword>
<keyword evidence="7" id="KW-1185">Reference proteome</keyword>
<dbReference type="Gene3D" id="1.10.1660.10">
    <property type="match status" value="1"/>
</dbReference>
<evidence type="ECO:0000313" key="6">
    <source>
        <dbReference type="EMBL" id="SEI64053.1"/>
    </source>
</evidence>
<dbReference type="PRINTS" id="PR00040">
    <property type="entry name" value="HTHMERR"/>
</dbReference>
<protein>
    <submittedName>
        <fullName evidence="6">DNA-binding transcriptional regulator, MerR family</fullName>
    </submittedName>
</protein>
<dbReference type="AlphaFoldDB" id="A0A1H6S7P0"/>
<dbReference type="PANTHER" id="PTHR30204:SF90">
    <property type="entry name" value="HTH-TYPE TRANSCRIPTIONAL ACTIVATOR MTA"/>
    <property type="match status" value="1"/>
</dbReference>
<organism evidence="6 7">
    <name type="scientific">Deinococcus reticulitermitis</name>
    <dbReference type="NCBI Taxonomy" id="856736"/>
    <lineage>
        <taxon>Bacteria</taxon>
        <taxon>Thermotogati</taxon>
        <taxon>Deinococcota</taxon>
        <taxon>Deinococci</taxon>
        <taxon>Deinococcales</taxon>
        <taxon>Deinococcaceae</taxon>
        <taxon>Deinococcus</taxon>
    </lineage>
</organism>
<proteinExistence type="predicted"/>
<evidence type="ECO:0000256" key="3">
    <source>
        <dbReference type="ARBA" id="ARBA00023159"/>
    </source>
</evidence>
<dbReference type="Proteomes" id="UP000199223">
    <property type="component" value="Unassembled WGS sequence"/>
</dbReference>
<dbReference type="Pfam" id="PF13411">
    <property type="entry name" value="MerR_1"/>
    <property type="match status" value="1"/>
</dbReference>
<dbReference type="Gene3D" id="1.10.490.50">
    <property type="entry name" value="Antibiotic binding domain of TipA-like multidrug resistance regulators"/>
    <property type="match status" value="1"/>
</dbReference>
<gene>
    <name evidence="6" type="ORF">SAMN04488058_101211</name>
</gene>
<dbReference type="Pfam" id="PF07739">
    <property type="entry name" value="TipAS"/>
    <property type="match status" value="1"/>
</dbReference>
<dbReference type="STRING" id="856736.SAMN04488058_101211"/>